<gene>
    <name evidence="1" type="ORF">COLO4_13237</name>
</gene>
<reference evidence="2" key="1">
    <citation type="submission" date="2013-09" db="EMBL/GenBank/DDBJ databases">
        <title>Corchorus olitorius genome sequencing.</title>
        <authorList>
            <person name="Alam M."/>
            <person name="Haque M.S."/>
            <person name="Islam M.S."/>
            <person name="Emdad E.M."/>
            <person name="Islam M.M."/>
            <person name="Ahmed B."/>
            <person name="Halim A."/>
            <person name="Hossen Q.M.M."/>
            <person name="Hossain M.Z."/>
            <person name="Ahmed R."/>
            <person name="Khan M.M."/>
            <person name="Islam R."/>
            <person name="Rashid M.M."/>
            <person name="Khan S.A."/>
            <person name="Rahman M.S."/>
            <person name="Alam M."/>
            <person name="Yahiya A.S."/>
            <person name="Khan M.S."/>
            <person name="Azam M.S."/>
            <person name="Haque T."/>
            <person name="Lashkar M.Z.H."/>
            <person name="Akhand A.I."/>
            <person name="Morshed G."/>
            <person name="Roy S."/>
            <person name="Uddin K.S."/>
            <person name="Rabeya T."/>
            <person name="Hossain A.S."/>
            <person name="Chowdhury A."/>
            <person name="Snigdha A.R."/>
            <person name="Mortoza M.S."/>
            <person name="Matin S.A."/>
            <person name="Hoque S.M.E."/>
            <person name="Islam M.K."/>
            <person name="Roy D.K."/>
            <person name="Haider R."/>
            <person name="Moosa M.M."/>
            <person name="Elias S.M."/>
            <person name="Hasan A.M."/>
            <person name="Jahan S."/>
            <person name="Shafiuddin M."/>
            <person name="Mahmood N."/>
            <person name="Shommy N.S."/>
        </authorList>
    </citation>
    <scope>NUCLEOTIDE SEQUENCE [LARGE SCALE GENOMIC DNA]</scope>
    <source>
        <strain evidence="2">cv. O-4</strain>
    </source>
</reference>
<evidence type="ECO:0000313" key="1">
    <source>
        <dbReference type="EMBL" id="OMO99538.1"/>
    </source>
</evidence>
<proteinExistence type="predicted"/>
<dbReference type="Proteomes" id="UP000187203">
    <property type="component" value="Unassembled WGS sequence"/>
</dbReference>
<organism evidence="1 2">
    <name type="scientific">Corchorus olitorius</name>
    <dbReference type="NCBI Taxonomy" id="93759"/>
    <lineage>
        <taxon>Eukaryota</taxon>
        <taxon>Viridiplantae</taxon>
        <taxon>Streptophyta</taxon>
        <taxon>Embryophyta</taxon>
        <taxon>Tracheophyta</taxon>
        <taxon>Spermatophyta</taxon>
        <taxon>Magnoliopsida</taxon>
        <taxon>eudicotyledons</taxon>
        <taxon>Gunneridae</taxon>
        <taxon>Pentapetalae</taxon>
        <taxon>rosids</taxon>
        <taxon>malvids</taxon>
        <taxon>Malvales</taxon>
        <taxon>Malvaceae</taxon>
        <taxon>Grewioideae</taxon>
        <taxon>Apeibeae</taxon>
        <taxon>Corchorus</taxon>
    </lineage>
</organism>
<accession>A0A1R3JXF2</accession>
<keyword evidence="2" id="KW-1185">Reference proteome</keyword>
<name>A0A1R3JXF2_9ROSI</name>
<evidence type="ECO:0000313" key="2">
    <source>
        <dbReference type="Proteomes" id="UP000187203"/>
    </source>
</evidence>
<dbReference type="AlphaFoldDB" id="A0A1R3JXF2"/>
<dbReference type="EMBL" id="AWUE01015113">
    <property type="protein sequence ID" value="OMO99538.1"/>
    <property type="molecule type" value="Genomic_DNA"/>
</dbReference>
<protein>
    <submittedName>
        <fullName evidence="1">Uncharacterized protein</fullName>
    </submittedName>
</protein>
<comment type="caution">
    <text evidence="1">The sequence shown here is derived from an EMBL/GenBank/DDBJ whole genome shotgun (WGS) entry which is preliminary data.</text>
</comment>
<sequence length="34" mass="3956">MIRVDLISKKCSMIRVDLISIKLISFQEVFVDQS</sequence>